<gene>
    <name evidence="2" type="ORF">CC80DRAFT_411150</name>
</gene>
<dbReference type="PANTHER" id="PTHR43832:SF1">
    <property type="entry name" value="S-ADENOSYL-L-METHIONINE-DEPENDENT METHYLTRANSFERASES SUPERFAMILY PROTEIN"/>
    <property type="match status" value="1"/>
</dbReference>
<protein>
    <submittedName>
        <fullName evidence="2">S-adenosyl-L-methionine-dependent methyltransferase</fullName>
    </submittedName>
</protein>
<dbReference type="EMBL" id="ML976989">
    <property type="protein sequence ID" value="KAF1957437.1"/>
    <property type="molecule type" value="Genomic_DNA"/>
</dbReference>
<dbReference type="OrthoDB" id="506498at2759"/>
<sequence>MEDQRPNQPIPPEYFSTTLLDAGYLPHPLIRAGIRRQLSQRLSEIASTSLTAAYESKMHYVDLLRTRPMAIETAKANDQHYEVGTGVLTGMLGPRMKYSACFYEKGDEGLAEAEERMLEVYVERAGVGDGMRVLDLGCGWGSASIYLASKFPTAQITAFSNSRTQKAHIDAAASAQNLTNLSVVTGDIVDYEFEPNSFDRVISIELFEHMKNYSLLMSKVNRALKPGGKLFVHHFCHRDTPYDFEEGWMSKHFFTGGTMPSADLLLFFQEDGLRCKRQWWVSGLHYSRTCEDWLKKMLAEKERIWPHLVETYGEAGVVTWWNRWQVFYLACAELFKWEGGDTWGVTHLLFEKPGVAE</sequence>
<organism evidence="2 3">
    <name type="scientific">Byssothecium circinans</name>
    <dbReference type="NCBI Taxonomy" id="147558"/>
    <lineage>
        <taxon>Eukaryota</taxon>
        <taxon>Fungi</taxon>
        <taxon>Dikarya</taxon>
        <taxon>Ascomycota</taxon>
        <taxon>Pezizomycotina</taxon>
        <taxon>Dothideomycetes</taxon>
        <taxon>Pleosporomycetidae</taxon>
        <taxon>Pleosporales</taxon>
        <taxon>Massarineae</taxon>
        <taxon>Massarinaceae</taxon>
        <taxon>Byssothecium</taxon>
    </lineage>
</organism>
<dbReference type="GO" id="GO:0032259">
    <property type="term" value="P:methylation"/>
    <property type="evidence" value="ECO:0007669"/>
    <property type="project" value="UniProtKB-KW"/>
</dbReference>
<evidence type="ECO:0000256" key="1">
    <source>
        <dbReference type="ARBA" id="ARBA00010815"/>
    </source>
</evidence>
<dbReference type="FunFam" id="3.40.50.150:FF:000554">
    <property type="entry name" value="Cation-transporting ATPase"/>
    <property type="match status" value="1"/>
</dbReference>
<dbReference type="Pfam" id="PF02353">
    <property type="entry name" value="CMAS"/>
    <property type="match status" value="1"/>
</dbReference>
<dbReference type="AlphaFoldDB" id="A0A6A5U8J1"/>
<reference evidence="2" key="1">
    <citation type="journal article" date="2020" name="Stud. Mycol.">
        <title>101 Dothideomycetes genomes: a test case for predicting lifestyles and emergence of pathogens.</title>
        <authorList>
            <person name="Haridas S."/>
            <person name="Albert R."/>
            <person name="Binder M."/>
            <person name="Bloem J."/>
            <person name="Labutti K."/>
            <person name="Salamov A."/>
            <person name="Andreopoulos B."/>
            <person name="Baker S."/>
            <person name="Barry K."/>
            <person name="Bills G."/>
            <person name="Bluhm B."/>
            <person name="Cannon C."/>
            <person name="Castanera R."/>
            <person name="Culley D."/>
            <person name="Daum C."/>
            <person name="Ezra D."/>
            <person name="Gonzalez J."/>
            <person name="Henrissat B."/>
            <person name="Kuo A."/>
            <person name="Liang C."/>
            <person name="Lipzen A."/>
            <person name="Lutzoni F."/>
            <person name="Magnuson J."/>
            <person name="Mondo S."/>
            <person name="Nolan M."/>
            <person name="Ohm R."/>
            <person name="Pangilinan J."/>
            <person name="Park H.-J."/>
            <person name="Ramirez L."/>
            <person name="Alfaro M."/>
            <person name="Sun H."/>
            <person name="Tritt A."/>
            <person name="Yoshinaga Y."/>
            <person name="Zwiers L.-H."/>
            <person name="Turgeon B."/>
            <person name="Goodwin S."/>
            <person name="Spatafora J."/>
            <person name="Crous P."/>
            <person name="Grigoriev I."/>
        </authorList>
    </citation>
    <scope>NUCLEOTIDE SEQUENCE</scope>
    <source>
        <strain evidence="2">CBS 675.92</strain>
    </source>
</reference>
<dbReference type="Proteomes" id="UP000800035">
    <property type="component" value="Unassembled WGS sequence"/>
</dbReference>
<dbReference type="Gene3D" id="3.40.50.150">
    <property type="entry name" value="Vaccinia Virus protein VP39"/>
    <property type="match status" value="1"/>
</dbReference>
<keyword evidence="2" id="KW-0489">Methyltransferase</keyword>
<proteinExistence type="inferred from homology"/>
<evidence type="ECO:0000313" key="2">
    <source>
        <dbReference type="EMBL" id="KAF1957437.1"/>
    </source>
</evidence>
<accession>A0A6A5U8J1</accession>
<keyword evidence="3" id="KW-1185">Reference proteome</keyword>
<dbReference type="PANTHER" id="PTHR43832">
    <property type="match status" value="1"/>
</dbReference>
<dbReference type="CDD" id="cd02440">
    <property type="entry name" value="AdoMet_MTases"/>
    <property type="match status" value="1"/>
</dbReference>
<evidence type="ECO:0000313" key="3">
    <source>
        <dbReference type="Proteomes" id="UP000800035"/>
    </source>
</evidence>
<dbReference type="SUPFAM" id="SSF53335">
    <property type="entry name" value="S-adenosyl-L-methionine-dependent methyltransferases"/>
    <property type="match status" value="1"/>
</dbReference>
<dbReference type="GO" id="GO:0008168">
    <property type="term" value="F:methyltransferase activity"/>
    <property type="evidence" value="ECO:0007669"/>
    <property type="project" value="UniProtKB-KW"/>
</dbReference>
<keyword evidence="2" id="KW-0808">Transferase</keyword>
<comment type="similarity">
    <text evidence="1">Belongs to the CFA/CMAS family.</text>
</comment>
<name>A0A6A5U8J1_9PLEO</name>
<dbReference type="InterPro" id="IPR029063">
    <property type="entry name" value="SAM-dependent_MTases_sf"/>
</dbReference>